<proteinExistence type="predicted"/>
<organism evidence="4 5">
    <name type="scientific">Chitinophaga arvensicola</name>
    <dbReference type="NCBI Taxonomy" id="29529"/>
    <lineage>
        <taxon>Bacteria</taxon>
        <taxon>Pseudomonadati</taxon>
        <taxon>Bacteroidota</taxon>
        <taxon>Chitinophagia</taxon>
        <taxon>Chitinophagales</taxon>
        <taxon>Chitinophagaceae</taxon>
        <taxon>Chitinophaga</taxon>
    </lineage>
</organism>
<dbReference type="GO" id="GO:0016757">
    <property type="term" value="F:glycosyltransferase activity"/>
    <property type="evidence" value="ECO:0007669"/>
    <property type="project" value="UniProtKB-KW"/>
</dbReference>
<dbReference type="Gene3D" id="3.40.50.2020">
    <property type="match status" value="1"/>
</dbReference>
<sequence>MLIALPRFLVFSFFGVPLRLQFSAMSDAIKHECGLAFIRLRKPFSYYQQKYGSVFYGLNKLYLLMEKQHNRGQDGAGLATVKLNTEPGVPFMHRIRSAAPQAIGDIFAKVRDEIQEIEKYQPEITKYPGLMKGHVRFLGELMMGHIRYATQGKNNVELCHPFVRYNTIPARNLTMAGNFNLINTDELFEFSKAEPGEVHKNSDLAAMLEVVHHFLAKEDNEGSKELDIKKILQQAFSMFDGGYHTCGLIGSGDAFVIRDAHGIRPSYYYINEDVIVAASERAAIRTTFNVGENEVLELMPGSALIVKNNGEYSIEQILEPKERKACSFERIYFSRGNDEKIYKERTDLGRHLSGTVLKAIDNDLKNTIFSFIPNTAEVAFYGLLKGLEAYLNKIKVERILSWGNDFDEEKLSEMVNRRIRIDKIATKDVKMRTFITEDSSRNEMVQHVYDITYGKVRPGIDSLVVIDDSIVRGTTLKESIVKMLDRLGPKKIIIVSSAPQIRYPDCYGIDMSKMGDFVAFQAAIALLKDHGKEHILNEAYGLCKELQRTNTLHAQNVVKNVYKPFTPEQISAKIAEILNPGGIKAEIEVIYQSIESLHAACPNNLGDWYFTGNYPTPGGNRVVNKAFMNYMEGKNERGY</sequence>
<evidence type="ECO:0000313" key="4">
    <source>
        <dbReference type="EMBL" id="SEW12886.1"/>
    </source>
</evidence>
<dbReference type="CDD" id="cd06223">
    <property type="entry name" value="PRTases_typeI"/>
    <property type="match status" value="1"/>
</dbReference>
<dbReference type="InterPro" id="IPR017932">
    <property type="entry name" value="GATase_2_dom"/>
</dbReference>
<accession>A0A1I0PF47</accession>
<evidence type="ECO:0000259" key="3">
    <source>
        <dbReference type="PROSITE" id="PS51278"/>
    </source>
</evidence>
<keyword evidence="2" id="KW-0315">Glutamine amidotransferase</keyword>
<keyword evidence="1 4" id="KW-0808">Transferase</keyword>
<feature type="domain" description="Glutamine amidotransferase type-2" evidence="3">
    <location>
        <begin position="33"/>
        <end position="309"/>
    </location>
</feature>
<reference evidence="5" key="1">
    <citation type="submission" date="2016-10" db="EMBL/GenBank/DDBJ databases">
        <authorList>
            <person name="Varghese N."/>
            <person name="Submissions S."/>
        </authorList>
    </citation>
    <scope>NUCLEOTIDE SEQUENCE [LARGE SCALE GENOMIC DNA]</scope>
    <source>
        <strain evidence="5">DSM 3695</strain>
    </source>
</reference>
<dbReference type="EMBL" id="FOJG01000001">
    <property type="protein sequence ID" value="SEW12886.1"/>
    <property type="molecule type" value="Genomic_DNA"/>
</dbReference>
<evidence type="ECO:0000256" key="2">
    <source>
        <dbReference type="ARBA" id="ARBA00022962"/>
    </source>
</evidence>
<keyword evidence="5" id="KW-1185">Reference proteome</keyword>
<dbReference type="InterPro" id="IPR000836">
    <property type="entry name" value="PRTase_dom"/>
</dbReference>
<dbReference type="PROSITE" id="PS51278">
    <property type="entry name" value="GATASE_TYPE_2"/>
    <property type="match status" value="1"/>
</dbReference>
<protein>
    <submittedName>
        <fullName evidence="4">Amidophosphoribosyltransferase</fullName>
    </submittedName>
</protein>
<evidence type="ECO:0000313" key="5">
    <source>
        <dbReference type="Proteomes" id="UP000199310"/>
    </source>
</evidence>
<keyword evidence="4" id="KW-0328">Glycosyltransferase</keyword>
<dbReference type="STRING" id="29529.SAMN04488122_0744"/>
<dbReference type="InterPro" id="IPR029055">
    <property type="entry name" value="Ntn_hydrolases_N"/>
</dbReference>
<name>A0A1I0PF47_9BACT</name>
<gene>
    <name evidence="4" type="ORF">SAMN04488122_0744</name>
</gene>
<dbReference type="Pfam" id="PF13522">
    <property type="entry name" value="GATase_6"/>
    <property type="match status" value="1"/>
</dbReference>
<dbReference type="InterPro" id="IPR029057">
    <property type="entry name" value="PRTase-like"/>
</dbReference>
<evidence type="ECO:0000256" key="1">
    <source>
        <dbReference type="ARBA" id="ARBA00022679"/>
    </source>
</evidence>
<dbReference type="Proteomes" id="UP000199310">
    <property type="component" value="Unassembled WGS sequence"/>
</dbReference>
<dbReference type="Gene3D" id="3.60.20.10">
    <property type="entry name" value="Glutamine Phosphoribosylpyrophosphate, subunit 1, domain 1"/>
    <property type="match status" value="1"/>
</dbReference>
<dbReference type="PANTHER" id="PTHR11907">
    <property type="entry name" value="AMIDOPHOSPHORIBOSYLTRANSFERASE"/>
    <property type="match status" value="1"/>
</dbReference>
<dbReference type="SUPFAM" id="SSF56235">
    <property type="entry name" value="N-terminal nucleophile aminohydrolases (Ntn hydrolases)"/>
    <property type="match status" value="1"/>
</dbReference>
<dbReference type="AlphaFoldDB" id="A0A1I0PF47"/>
<dbReference type="SUPFAM" id="SSF53271">
    <property type="entry name" value="PRTase-like"/>
    <property type="match status" value="1"/>
</dbReference>